<dbReference type="EMBL" id="CAJNOK010002104">
    <property type="protein sequence ID" value="CAF0844708.1"/>
    <property type="molecule type" value="Genomic_DNA"/>
</dbReference>
<organism evidence="2 4">
    <name type="scientific">Didymodactylos carnosus</name>
    <dbReference type="NCBI Taxonomy" id="1234261"/>
    <lineage>
        <taxon>Eukaryota</taxon>
        <taxon>Metazoa</taxon>
        <taxon>Spiralia</taxon>
        <taxon>Gnathifera</taxon>
        <taxon>Rotifera</taxon>
        <taxon>Eurotatoria</taxon>
        <taxon>Bdelloidea</taxon>
        <taxon>Philodinida</taxon>
        <taxon>Philodinidae</taxon>
        <taxon>Didymodactylos</taxon>
    </lineage>
</organism>
<gene>
    <name evidence="2" type="ORF">OVA965_LOCUS6829</name>
    <name evidence="3" type="ORF">TMI583_LOCUS6825</name>
</gene>
<evidence type="ECO:0000313" key="3">
    <source>
        <dbReference type="EMBL" id="CAF3629849.1"/>
    </source>
</evidence>
<feature type="region of interest" description="Disordered" evidence="1">
    <location>
        <begin position="69"/>
        <end position="128"/>
    </location>
</feature>
<accession>A0A8S2D525</accession>
<proteinExistence type="predicted"/>
<feature type="compositionally biased region" description="Basic and acidic residues" evidence="1">
    <location>
        <begin position="92"/>
        <end position="111"/>
    </location>
</feature>
<name>A0A8S2D525_9BILA</name>
<dbReference type="AlphaFoldDB" id="A0A8S2D525"/>
<protein>
    <submittedName>
        <fullName evidence="2">Uncharacterized protein</fullName>
    </submittedName>
</protein>
<evidence type="ECO:0000313" key="4">
    <source>
        <dbReference type="Proteomes" id="UP000677228"/>
    </source>
</evidence>
<reference evidence="2" key="1">
    <citation type="submission" date="2021-02" db="EMBL/GenBank/DDBJ databases">
        <authorList>
            <person name="Nowell W R."/>
        </authorList>
    </citation>
    <scope>NUCLEOTIDE SEQUENCE</scope>
</reference>
<dbReference type="Proteomes" id="UP000677228">
    <property type="component" value="Unassembled WGS sequence"/>
</dbReference>
<sequence length="145" mass="16980">MLTAYFHGSPKASVSFDDYEKSFLSKETNVYTKNEWYLSSAFLSKIDQNKFYENHIKFDKERFLYKPPTETKQMVNTDEDGQQLPVSNKDQNVNDDKLQNDSNDDHLELRTLRKRKTTATAAPIEKHTESKQKKYTALNINLLFS</sequence>
<comment type="caution">
    <text evidence="2">The sequence shown here is derived from an EMBL/GenBank/DDBJ whole genome shotgun (WGS) entry which is preliminary data.</text>
</comment>
<evidence type="ECO:0000313" key="2">
    <source>
        <dbReference type="EMBL" id="CAF0844708.1"/>
    </source>
</evidence>
<dbReference type="Proteomes" id="UP000682733">
    <property type="component" value="Unassembled WGS sequence"/>
</dbReference>
<evidence type="ECO:0000256" key="1">
    <source>
        <dbReference type="SAM" id="MobiDB-lite"/>
    </source>
</evidence>
<dbReference type="EMBL" id="CAJOBA010002104">
    <property type="protein sequence ID" value="CAF3629849.1"/>
    <property type="molecule type" value="Genomic_DNA"/>
</dbReference>